<dbReference type="AlphaFoldDB" id="W3WX99"/>
<dbReference type="eggNOG" id="ENOG502SM8G">
    <property type="taxonomic scope" value="Eukaryota"/>
</dbReference>
<dbReference type="GeneID" id="19274797"/>
<dbReference type="InterPro" id="IPR050987">
    <property type="entry name" value="AtrR-like"/>
</dbReference>
<feature type="compositionally biased region" description="Polar residues" evidence="2">
    <location>
        <begin position="561"/>
        <end position="574"/>
    </location>
</feature>
<gene>
    <name evidence="4" type="ORF">PFICI_09784</name>
</gene>
<organism evidence="4 5">
    <name type="scientific">Pestalotiopsis fici (strain W106-1 / CGMCC3.15140)</name>
    <dbReference type="NCBI Taxonomy" id="1229662"/>
    <lineage>
        <taxon>Eukaryota</taxon>
        <taxon>Fungi</taxon>
        <taxon>Dikarya</taxon>
        <taxon>Ascomycota</taxon>
        <taxon>Pezizomycotina</taxon>
        <taxon>Sordariomycetes</taxon>
        <taxon>Xylariomycetidae</taxon>
        <taxon>Amphisphaeriales</taxon>
        <taxon>Sporocadaceae</taxon>
        <taxon>Pestalotiopsis</taxon>
    </lineage>
</organism>
<evidence type="ECO:0000313" key="5">
    <source>
        <dbReference type="Proteomes" id="UP000030651"/>
    </source>
</evidence>
<keyword evidence="5" id="KW-1185">Reference proteome</keyword>
<protein>
    <recommendedName>
        <fullName evidence="3">Xylanolytic transcriptional activator regulatory domain-containing protein</fullName>
    </recommendedName>
</protein>
<evidence type="ECO:0000256" key="2">
    <source>
        <dbReference type="SAM" id="MobiDB-lite"/>
    </source>
</evidence>
<dbReference type="PANTHER" id="PTHR46910:SF9">
    <property type="entry name" value="MISCELLANEOUS ZN(II)2CYS6 TRANSCRIPTION FACTOR (EUROFUNG)"/>
    <property type="match status" value="1"/>
</dbReference>
<dbReference type="HOGENOM" id="CLU_017443_2_0_1"/>
<dbReference type="InterPro" id="IPR007219">
    <property type="entry name" value="XnlR_reg_dom"/>
</dbReference>
<dbReference type="OrthoDB" id="189997at2759"/>
<feature type="compositionally biased region" description="Basic and acidic residues" evidence="2">
    <location>
        <begin position="33"/>
        <end position="43"/>
    </location>
</feature>
<dbReference type="Pfam" id="PF04082">
    <property type="entry name" value="Fungal_trans"/>
    <property type="match status" value="1"/>
</dbReference>
<dbReference type="GO" id="GO:0003677">
    <property type="term" value="F:DNA binding"/>
    <property type="evidence" value="ECO:0007669"/>
    <property type="project" value="InterPro"/>
</dbReference>
<dbReference type="InParanoid" id="W3WX99"/>
<dbReference type="RefSeq" id="XP_007836556.1">
    <property type="nucleotide sequence ID" value="XM_007838365.1"/>
</dbReference>
<sequence length="714" mass="78955">MSETTSSPRFDGWSNPNDARKSPVQTQRPEKRKRTESEDHVTREFGLMRNGGKKGLPRFIGSGSGIYFIRTVYDILSRNARPVDKNNVRGDLVPGEEDELVEPGPEQIETPATRSRAPFWRQDEIIEDTARGAPTVNFDHLVQWTKSYFENWHPAYPFLHGPEVLQTFERVASVGISNISEADATIVRSMVSISLADSRQLGVHQSAIPNNLVFLNSEHIASSIVFALGCPASLKSLQAVLCVQLFLVSMLRYNMASRLGGVIVRMSFHLGLHRCPVRYSNFNNHEAAMRKRIWWSLYGLERIVCQSLGHPLAIVDDDCDVCLPLNELHKDSPAGESAEARPLLFMTLIAKHARLRGLILELRNKSIAARHDTVDRALHVQSELAKWANEVQEKSEGRLEFEDENNDSSNSTRISPFQGSLLMIKYHESIINLNRPLLASNVKSPASRAALQSCISSARALIDAIISNDPRQKGASSQNILLYPSMTWSVWMGCFVLTYAALEGETTLSSAQKYARKALYILKQLSARGTAWPESCARGVEHLASALQRKQDEGYEVIQETPVSPTNSNGQQTREAAIRSDGSCNRSNPDSQGQIPSEKAGGTPNLPATPTASQDGRRSSQVTSLGGPESRLQDRAGIFTSQRPSQSSELHSFQSRVGLGTAQFTPTQTPMPVSDMLPAMDIYSQEWFDPLGPLDFSNFAQIGLTDSTLGFGFS</sequence>
<accession>W3WX99</accession>
<dbReference type="GO" id="GO:0008270">
    <property type="term" value="F:zinc ion binding"/>
    <property type="evidence" value="ECO:0007669"/>
    <property type="project" value="InterPro"/>
</dbReference>
<feature type="region of interest" description="Disordered" evidence="2">
    <location>
        <begin position="1"/>
        <end position="45"/>
    </location>
</feature>
<evidence type="ECO:0000313" key="4">
    <source>
        <dbReference type="EMBL" id="ETS77722.1"/>
    </source>
</evidence>
<evidence type="ECO:0000259" key="3">
    <source>
        <dbReference type="SMART" id="SM00906"/>
    </source>
</evidence>
<evidence type="ECO:0000256" key="1">
    <source>
        <dbReference type="ARBA" id="ARBA00023242"/>
    </source>
</evidence>
<dbReference type="CDD" id="cd12148">
    <property type="entry name" value="fungal_TF_MHR"/>
    <property type="match status" value="1"/>
</dbReference>
<feature type="domain" description="Xylanolytic transcriptional activator regulatory" evidence="3">
    <location>
        <begin position="256"/>
        <end position="330"/>
    </location>
</feature>
<feature type="region of interest" description="Disordered" evidence="2">
    <location>
        <begin position="559"/>
        <end position="634"/>
    </location>
</feature>
<feature type="compositionally biased region" description="Polar residues" evidence="2">
    <location>
        <begin position="606"/>
        <end position="624"/>
    </location>
</feature>
<dbReference type="SMART" id="SM00906">
    <property type="entry name" value="Fungal_trans"/>
    <property type="match status" value="1"/>
</dbReference>
<feature type="compositionally biased region" description="Polar residues" evidence="2">
    <location>
        <begin position="582"/>
        <end position="595"/>
    </location>
</feature>
<dbReference type="PANTHER" id="PTHR46910">
    <property type="entry name" value="TRANSCRIPTION FACTOR PDR1"/>
    <property type="match status" value="1"/>
</dbReference>
<reference evidence="5" key="1">
    <citation type="journal article" date="2015" name="BMC Genomics">
        <title>Genomic and transcriptomic analysis of the endophytic fungus Pestalotiopsis fici reveals its lifestyle and high potential for synthesis of natural products.</title>
        <authorList>
            <person name="Wang X."/>
            <person name="Zhang X."/>
            <person name="Liu L."/>
            <person name="Xiang M."/>
            <person name="Wang W."/>
            <person name="Sun X."/>
            <person name="Che Y."/>
            <person name="Guo L."/>
            <person name="Liu G."/>
            <person name="Guo L."/>
            <person name="Wang C."/>
            <person name="Yin W.B."/>
            <person name="Stadler M."/>
            <person name="Zhang X."/>
            <person name="Liu X."/>
        </authorList>
    </citation>
    <scope>NUCLEOTIDE SEQUENCE [LARGE SCALE GENOMIC DNA]</scope>
    <source>
        <strain evidence="5">W106-1 / CGMCC3.15140</strain>
    </source>
</reference>
<dbReference type="OMA" id="MACLILM"/>
<dbReference type="GO" id="GO:0006351">
    <property type="term" value="P:DNA-templated transcription"/>
    <property type="evidence" value="ECO:0007669"/>
    <property type="project" value="InterPro"/>
</dbReference>
<dbReference type="Proteomes" id="UP000030651">
    <property type="component" value="Unassembled WGS sequence"/>
</dbReference>
<name>W3WX99_PESFW</name>
<feature type="region of interest" description="Disordered" evidence="2">
    <location>
        <begin position="87"/>
        <end position="109"/>
    </location>
</feature>
<keyword evidence="1" id="KW-0539">Nucleus</keyword>
<dbReference type="EMBL" id="KI912115">
    <property type="protein sequence ID" value="ETS77722.1"/>
    <property type="molecule type" value="Genomic_DNA"/>
</dbReference>
<dbReference type="KEGG" id="pfy:PFICI_09784"/>
<proteinExistence type="predicted"/>
<dbReference type="GO" id="GO:0003700">
    <property type="term" value="F:DNA-binding transcription factor activity"/>
    <property type="evidence" value="ECO:0007669"/>
    <property type="project" value="InterPro"/>
</dbReference>